<reference evidence="1" key="1">
    <citation type="journal article" date="2014" name="Front. Microbiol.">
        <title>High frequency of phylogenetically diverse reductive dehalogenase-homologous genes in deep subseafloor sedimentary metagenomes.</title>
        <authorList>
            <person name="Kawai M."/>
            <person name="Futagami T."/>
            <person name="Toyoda A."/>
            <person name="Takaki Y."/>
            <person name="Nishi S."/>
            <person name="Hori S."/>
            <person name="Arai W."/>
            <person name="Tsubouchi T."/>
            <person name="Morono Y."/>
            <person name="Uchiyama I."/>
            <person name="Ito T."/>
            <person name="Fujiyama A."/>
            <person name="Inagaki F."/>
            <person name="Takami H."/>
        </authorList>
    </citation>
    <scope>NUCLEOTIDE SEQUENCE</scope>
    <source>
        <strain evidence="1">Expedition CK06-06</strain>
    </source>
</reference>
<organism evidence="1">
    <name type="scientific">marine sediment metagenome</name>
    <dbReference type="NCBI Taxonomy" id="412755"/>
    <lineage>
        <taxon>unclassified sequences</taxon>
        <taxon>metagenomes</taxon>
        <taxon>ecological metagenomes</taxon>
    </lineage>
</organism>
<evidence type="ECO:0000313" key="1">
    <source>
        <dbReference type="EMBL" id="GAG83179.1"/>
    </source>
</evidence>
<sequence length="91" mass="10518">MPKFKYYIVYGNGKGWENYEAFNEAFKKFGEVLKKYNMELVLYGSPFGTQEGLVYVMKGSIEDYTSIFGNQDYEDANPIESGQRTNMVLKP</sequence>
<evidence type="ECO:0008006" key="2">
    <source>
        <dbReference type="Google" id="ProtNLM"/>
    </source>
</evidence>
<accession>X1AL20</accession>
<protein>
    <recommendedName>
        <fullName evidence="2">YCII-related domain-containing protein</fullName>
    </recommendedName>
</protein>
<dbReference type="EMBL" id="BART01011292">
    <property type="protein sequence ID" value="GAG83179.1"/>
    <property type="molecule type" value="Genomic_DNA"/>
</dbReference>
<dbReference type="AlphaFoldDB" id="X1AL20"/>
<comment type="caution">
    <text evidence="1">The sequence shown here is derived from an EMBL/GenBank/DDBJ whole genome shotgun (WGS) entry which is preliminary data.</text>
</comment>
<proteinExistence type="predicted"/>
<gene>
    <name evidence="1" type="ORF">S01H4_24120</name>
</gene>
<name>X1AL20_9ZZZZ</name>